<organism evidence="1 2">
    <name type="scientific">Hyaloperonospora arabidopsidis (strain Emoy2)</name>
    <name type="common">Downy mildew agent</name>
    <name type="synonym">Peronospora arabidopsidis</name>
    <dbReference type="NCBI Taxonomy" id="559515"/>
    <lineage>
        <taxon>Eukaryota</taxon>
        <taxon>Sar</taxon>
        <taxon>Stramenopiles</taxon>
        <taxon>Oomycota</taxon>
        <taxon>Peronosporomycetes</taxon>
        <taxon>Peronosporales</taxon>
        <taxon>Peronosporaceae</taxon>
        <taxon>Hyaloperonospora</taxon>
    </lineage>
</organism>
<dbReference type="Proteomes" id="UP000011713">
    <property type="component" value="Unassembled WGS sequence"/>
</dbReference>
<dbReference type="EMBL" id="JH598049">
    <property type="status" value="NOT_ANNOTATED_CDS"/>
    <property type="molecule type" value="Genomic_DNA"/>
</dbReference>
<evidence type="ECO:0000313" key="1">
    <source>
        <dbReference type="EnsemblProtists" id="HpaP811705"/>
    </source>
</evidence>
<dbReference type="HOGENOM" id="CLU_2908836_0_0_1"/>
<sequence length="62" mass="7451">MLEISYYYRRHGRIQYRARMREIVEIIPGRNNLNQRPPQHFDGLTTKLSKRHEAQPVQQVCG</sequence>
<name>M4BYQ7_HYAAE</name>
<reference evidence="2" key="1">
    <citation type="journal article" date="2010" name="Science">
        <title>Signatures of adaptation to obligate biotrophy in the Hyaloperonospora arabidopsidis genome.</title>
        <authorList>
            <person name="Baxter L."/>
            <person name="Tripathy S."/>
            <person name="Ishaque N."/>
            <person name="Boot N."/>
            <person name="Cabral A."/>
            <person name="Kemen E."/>
            <person name="Thines M."/>
            <person name="Ah-Fong A."/>
            <person name="Anderson R."/>
            <person name="Badejoko W."/>
            <person name="Bittner-Eddy P."/>
            <person name="Boore J.L."/>
            <person name="Chibucos M.C."/>
            <person name="Coates M."/>
            <person name="Dehal P."/>
            <person name="Delehaunty K."/>
            <person name="Dong S."/>
            <person name="Downton P."/>
            <person name="Dumas B."/>
            <person name="Fabro G."/>
            <person name="Fronick C."/>
            <person name="Fuerstenberg S.I."/>
            <person name="Fulton L."/>
            <person name="Gaulin E."/>
            <person name="Govers F."/>
            <person name="Hughes L."/>
            <person name="Humphray S."/>
            <person name="Jiang R.H."/>
            <person name="Judelson H."/>
            <person name="Kamoun S."/>
            <person name="Kyung K."/>
            <person name="Meijer H."/>
            <person name="Minx P."/>
            <person name="Morris P."/>
            <person name="Nelson J."/>
            <person name="Phuntumart V."/>
            <person name="Qutob D."/>
            <person name="Rehmany A."/>
            <person name="Rougon-Cardoso A."/>
            <person name="Ryden P."/>
            <person name="Torto-Alalibo T."/>
            <person name="Studholme D."/>
            <person name="Wang Y."/>
            <person name="Win J."/>
            <person name="Wood J."/>
            <person name="Clifton S.W."/>
            <person name="Rogers J."/>
            <person name="Van den Ackerveken G."/>
            <person name="Jones J.D."/>
            <person name="McDowell J.M."/>
            <person name="Beynon J."/>
            <person name="Tyler B.M."/>
        </authorList>
    </citation>
    <scope>NUCLEOTIDE SEQUENCE [LARGE SCALE GENOMIC DNA]</scope>
    <source>
        <strain evidence="2">Emoy2</strain>
    </source>
</reference>
<dbReference type="VEuPathDB" id="FungiDB:HpaG811705"/>
<proteinExistence type="predicted"/>
<dbReference type="AlphaFoldDB" id="M4BYQ7"/>
<keyword evidence="2" id="KW-1185">Reference proteome</keyword>
<evidence type="ECO:0000313" key="2">
    <source>
        <dbReference type="Proteomes" id="UP000011713"/>
    </source>
</evidence>
<dbReference type="InParanoid" id="M4BYQ7"/>
<dbReference type="EnsemblProtists" id="HpaT811705">
    <property type="protein sequence ID" value="HpaP811705"/>
    <property type="gene ID" value="HpaG811705"/>
</dbReference>
<reference evidence="1" key="2">
    <citation type="submission" date="2015-06" db="UniProtKB">
        <authorList>
            <consortium name="EnsemblProtists"/>
        </authorList>
    </citation>
    <scope>IDENTIFICATION</scope>
    <source>
        <strain evidence="1">Emoy2</strain>
    </source>
</reference>
<protein>
    <submittedName>
        <fullName evidence="1">Uncharacterized protein</fullName>
    </submittedName>
</protein>
<accession>M4BYQ7</accession>